<name>A0A3N2PUS7_SODAK</name>
<reference evidence="2 3" key="1">
    <citation type="journal article" date="2018" name="Mol. Ecol.">
        <title>The obligate alkalophilic soda-lake fungus Sodiomyces alkalinus has shifted to a protein diet.</title>
        <authorList>
            <person name="Grum-Grzhimaylo A.A."/>
            <person name="Falkoski D.L."/>
            <person name="van den Heuvel J."/>
            <person name="Valero-Jimenez C.A."/>
            <person name="Min B."/>
            <person name="Choi I.G."/>
            <person name="Lipzen A."/>
            <person name="Daum C.G."/>
            <person name="Aanen D.K."/>
            <person name="Tsang A."/>
            <person name="Henrissat B."/>
            <person name="Bilanenko E.N."/>
            <person name="de Vries R.P."/>
            <person name="van Kan J.A.L."/>
            <person name="Grigoriev I.V."/>
            <person name="Debets A.J.M."/>
        </authorList>
    </citation>
    <scope>NUCLEOTIDE SEQUENCE [LARGE SCALE GENOMIC DNA]</scope>
    <source>
        <strain evidence="2 3">F11</strain>
    </source>
</reference>
<dbReference type="Proteomes" id="UP000272025">
    <property type="component" value="Unassembled WGS sequence"/>
</dbReference>
<dbReference type="RefSeq" id="XP_028466030.1">
    <property type="nucleotide sequence ID" value="XM_028614281.1"/>
</dbReference>
<proteinExistence type="predicted"/>
<organism evidence="2 3">
    <name type="scientific">Sodiomyces alkalinus (strain CBS 110278 / VKM F-3762 / F11)</name>
    <name type="common">Alkaliphilic filamentous fungus</name>
    <dbReference type="NCBI Taxonomy" id="1314773"/>
    <lineage>
        <taxon>Eukaryota</taxon>
        <taxon>Fungi</taxon>
        <taxon>Dikarya</taxon>
        <taxon>Ascomycota</taxon>
        <taxon>Pezizomycotina</taxon>
        <taxon>Sordariomycetes</taxon>
        <taxon>Hypocreomycetidae</taxon>
        <taxon>Glomerellales</taxon>
        <taxon>Plectosphaerellaceae</taxon>
        <taxon>Sodiomyces</taxon>
    </lineage>
</organism>
<dbReference type="EMBL" id="ML119056">
    <property type="protein sequence ID" value="ROT38224.1"/>
    <property type="molecule type" value="Genomic_DNA"/>
</dbReference>
<feature type="region of interest" description="Disordered" evidence="1">
    <location>
        <begin position="42"/>
        <end position="78"/>
    </location>
</feature>
<keyword evidence="3" id="KW-1185">Reference proteome</keyword>
<dbReference type="AlphaFoldDB" id="A0A3N2PUS7"/>
<evidence type="ECO:0000313" key="3">
    <source>
        <dbReference type="Proteomes" id="UP000272025"/>
    </source>
</evidence>
<gene>
    <name evidence="2" type="ORF">SODALDRAFT_360567</name>
</gene>
<dbReference type="GeneID" id="39582759"/>
<protein>
    <submittedName>
        <fullName evidence="2">Uncharacterized protein</fullName>
    </submittedName>
</protein>
<evidence type="ECO:0000313" key="2">
    <source>
        <dbReference type="EMBL" id="ROT38224.1"/>
    </source>
</evidence>
<accession>A0A3N2PUS7</accession>
<feature type="compositionally biased region" description="Basic and acidic residues" evidence="1">
    <location>
        <begin position="49"/>
        <end position="62"/>
    </location>
</feature>
<sequence length="78" mass="8650">MAISSFVDGRTISMFSMFSMPYNRVTRPVVPTAQLGVSTAWLGSTSKPEQGRKRLTPMEHAAHRSPLTEFETSDHPTP</sequence>
<evidence type="ECO:0000256" key="1">
    <source>
        <dbReference type="SAM" id="MobiDB-lite"/>
    </source>
</evidence>